<comment type="caution">
    <text evidence="2">The sequence shown here is derived from an EMBL/GenBank/DDBJ whole genome shotgun (WGS) entry which is preliminary data.</text>
</comment>
<dbReference type="Proteomes" id="UP000753961">
    <property type="component" value="Unassembled WGS sequence"/>
</dbReference>
<name>A0A953LAG8_9BACT</name>
<reference evidence="2" key="1">
    <citation type="submission" date="2021-06" db="EMBL/GenBank/DDBJ databases">
        <title>44 bacteria genomes isolated from Dapeng, Shenzhen.</title>
        <authorList>
            <person name="Zheng W."/>
            <person name="Yu S."/>
            <person name="Huang Y."/>
        </authorList>
    </citation>
    <scope>NUCLEOTIDE SEQUENCE</scope>
    <source>
        <strain evidence="2">DP5N28-2</strain>
    </source>
</reference>
<feature type="transmembrane region" description="Helical" evidence="1">
    <location>
        <begin position="30"/>
        <end position="47"/>
    </location>
</feature>
<evidence type="ECO:0000256" key="1">
    <source>
        <dbReference type="SAM" id="Phobius"/>
    </source>
</evidence>
<evidence type="ECO:0000313" key="2">
    <source>
        <dbReference type="EMBL" id="MBY5958693.1"/>
    </source>
</evidence>
<protein>
    <recommendedName>
        <fullName evidence="4">Neutral/alkaline non-lysosomal ceramidase N-terminal domain-containing protein</fullName>
    </recommendedName>
</protein>
<gene>
    <name evidence="2" type="ORF">KUV50_11145</name>
</gene>
<proteinExistence type="predicted"/>
<dbReference type="AlphaFoldDB" id="A0A953LAG8"/>
<sequence length="483" mass="54666">MKDEVLLFRQILSSYSNNQFDRDRSMTTKFPLFVILYILLSVGHWLHGQDRTDVRLAYFETDVTPAVGDPLAFGTAQMVRDSLSARGIVLVFDEKPVVLLAVDWIGIANEGMDVFRSQLAAAVQSTEDRVSVHALHQHDAVRCDFLTPKIMNDYGDSELYYDTSFLHTAIQRIALSAKEAMQELRTVTDIGYGQAQVHRVASNRRVLDHHGDVKAMRWSYTEDFLLRHEGQGQIDPWLRMVTFYEEEEPLVGLSYYAVHPVTAFGDGIVSAEFVGIARQFQEKKRGYPQIYFTGAAGNIGVGKYNDGSDKIRFTLATRISMAMDEALRTTRRKPIRRSQISWKTESVYLPLADYMNRDSLEMVLTGKTPDPELPYLRAIGSLAWWIRVHKEPYVRVSALRLGDVQLLSLPGEPFVEFQLAAQRFFPDQNICTAAYEEYGMGYIGTKEAYSQGGYETSKMASTLAPESADALMKAINEVLTRND</sequence>
<accession>A0A953LAG8</accession>
<organism evidence="2 3">
    <name type="scientific">Membranihabitans marinus</name>
    <dbReference type="NCBI Taxonomy" id="1227546"/>
    <lineage>
        <taxon>Bacteria</taxon>
        <taxon>Pseudomonadati</taxon>
        <taxon>Bacteroidota</taxon>
        <taxon>Saprospiria</taxon>
        <taxon>Saprospirales</taxon>
        <taxon>Saprospiraceae</taxon>
        <taxon>Membranihabitans</taxon>
    </lineage>
</organism>
<evidence type="ECO:0008006" key="4">
    <source>
        <dbReference type="Google" id="ProtNLM"/>
    </source>
</evidence>
<evidence type="ECO:0000313" key="3">
    <source>
        <dbReference type="Proteomes" id="UP000753961"/>
    </source>
</evidence>
<keyword evidence="1" id="KW-0812">Transmembrane</keyword>
<dbReference type="EMBL" id="JAHVHU010000009">
    <property type="protein sequence ID" value="MBY5958693.1"/>
    <property type="molecule type" value="Genomic_DNA"/>
</dbReference>
<keyword evidence="1" id="KW-1133">Transmembrane helix</keyword>
<dbReference type="RefSeq" id="WP_222580225.1">
    <property type="nucleotide sequence ID" value="NZ_JAHVHU010000009.1"/>
</dbReference>
<keyword evidence="3" id="KW-1185">Reference proteome</keyword>
<keyword evidence="1" id="KW-0472">Membrane</keyword>